<organism evidence="1">
    <name type="scientific">viral metagenome</name>
    <dbReference type="NCBI Taxonomy" id="1070528"/>
    <lineage>
        <taxon>unclassified sequences</taxon>
        <taxon>metagenomes</taxon>
        <taxon>organismal metagenomes</taxon>
    </lineage>
</organism>
<reference evidence="1" key="1">
    <citation type="journal article" date="2020" name="Nature">
        <title>Giant virus diversity and host interactions through global metagenomics.</title>
        <authorList>
            <person name="Schulz F."/>
            <person name="Roux S."/>
            <person name="Paez-Espino D."/>
            <person name="Jungbluth S."/>
            <person name="Walsh D.A."/>
            <person name="Denef V.J."/>
            <person name="McMahon K.D."/>
            <person name="Konstantinidis K.T."/>
            <person name="Eloe-Fadrosh E.A."/>
            <person name="Kyrpides N.C."/>
            <person name="Woyke T."/>
        </authorList>
    </citation>
    <scope>NUCLEOTIDE SEQUENCE</scope>
    <source>
        <strain evidence="1">GVMAG-M-3300023174-57</strain>
    </source>
</reference>
<evidence type="ECO:0000313" key="1">
    <source>
        <dbReference type="EMBL" id="QHT19474.1"/>
    </source>
</evidence>
<protein>
    <submittedName>
        <fullName evidence="1">Uncharacterized protein</fullName>
    </submittedName>
</protein>
<dbReference type="AlphaFoldDB" id="A0A6C0DSD0"/>
<dbReference type="EMBL" id="MN739666">
    <property type="protein sequence ID" value="QHT19474.1"/>
    <property type="molecule type" value="Genomic_DNA"/>
</dbReference>
<sequence>MSKMQTQTQTNVVTFQKKSHDELPAGEYFVGDLMSFLHDALYKAGDSGTYVSQWGHGFYLTTCDSGVFAGSNRDTYVVDSGTIGLCALELGDCTKYRGGGKIYRFDQPVTMKMTDGILTLTSGRHSMTIDTTKDVYVGSDDEGYDSWS</sequence>
<proteinExistence type="predicted"/>
<name>A0A6C0DSD0_9ZZZZ</name>
<accession>A0A6C0DSD0</accession>